<feature type="chain" id="PRO_5019398727" description="Outer membrane protein assembly factor BamC" evidence="2">
    <location>
        <begin position="19"/>
        <end position="363"/>
    </location>
</feature>
<dbReference type="InterPro" id="IPR010653">
    <property type="entry name" value="NlpB/DapX"/>
</dbReference>
<evidence type="ECO:0000313" key="4">
    <source>
        <dbReference type="Proteomes" id="UP000287996"/>
    </source>
</evidence>
<proteinExistence type="predicted"/>
<dbReference type="PROSITE" id="PS51257">
    <property type="entry name" value="PROKAR_LIPOPROTEIN"/>
    <property type="match status" value="1"/>
</dbReference>
<name>A0A432ZUA1_9GAMM</name>
<feature type="region of interest" description="Disordered" evidence="1">
    <location>
        <begin position="53"/>
        <end position="72"/>
    </location>
</feature>
<dbReference type="RefSeq" id="WP_126840804.1">
    <property type="nucleotide sequence ID" value="NZ_PIQH01000001.1"/>
</dbReference>
<dbReference type="AlphaFoldDB" id="A0A432ZUA1"/>
<accession>A0A432ZUA1</accession>
<keyword evidence="2" id="KW-0732">Signal</keyword>
<dbReference type="Pfam" id="PF06804">
    <property type="entry name" value="Lipoprotein_18"/>
    <property type="match status" value="1"/>
</dbReference>
<keyword evidence="4" id="KW-1185">Reference proteome</keyword>
<organism evidence="3 4">
    <name type="scientific">Idiomarina tyrosinivorans</name>
    <dbReference type="NCBI Taxonomy" id="1445662"/>
    <lineage>
        <taxon>Bacteria</taxon>
        <taxon>Pseudomonadati</taxon>
        <taxon>Pseudomonadota</taxon>
        <taxon>Gammaproteobacteria</taxon>
        <taxon>Alteromonadales</taxon>
        <taxon>Idiomarinaceae</taxon>
        <taxon>Idiomarina</taxon>
    </lineage>
</organism>
<dbReference type="InterPro" id="IPR042268">
    <property type="entry name" value="BamC_C"/>
</dbReference>
<dbReference type="Gene3D" id="3.30.310.170">
    <property type="entry name" value="Outer membrane protein assembly factor BamC"/>
    <property type="match status" value="1"/>
</dbReference>
<comment type="caution">
    <text evidence="3">The sequence shown here is derived from an EMBL/GenBank/DDBJ whole genome shotgun (WGS) entry which is preliminary data.</text>
</comment>
<evidence type="ECO:0008006" key="5">
    <source>
        <dbReference type="Google" id="ProtNLM"/>
    </source>
</evidence>
<dbReference type="EMBL" id="PIQH01000001">
    <property type="protein sequence ID" value="RUO81463.1"/>
    <property type="molecule type" value="Genomic_DNA"/>
</dbReference>
<sequence length="363" mass="39666">MKLSKVAVIVALSAIVGACSSTDLQQVQGKADYVTEQQLPDLKIAKGLAAPNTRDDYNIPKPSNNNAPIGDDVNVMAPVQVRPLALGSQTSETDGAVDASFDLVDGMGDSIAGFVWGATETVLDRLDIAVDEQQMLKQIRTGRATYISRIADDNQPYFTFVKDASSFPNSSTMNFVIQFDTAAHGRSTEIVISAENFQHHGPQAVADEYVKHNAAATLLNDIISEVNREHQLNLKTRLKNGLDVERGFNADGEPAYIIDSDFDSAWSVLEPALNQSGFVVSDLNRETGVYYTDYAEPDSGFLSFGSDDYADYGIAEGEYEFRMIEQGTRVSVTVWYNDKVVDSAWINKVFQGLSTAIKAQSKM</sequence>
<gene>
    <name evidence="3" type="ORF">CWI84_01510</name>
</gene>
<evidence type="ECO:0000256" key="2">
    <source>
        <dbReference type="SAM" id="SignalP"/>
    </source>
</evidence>
<dbReference type="OrthoDB" id="5598420at2"/>
<evidence type="ECO:0000313" key="3">
    <source>
        <dbReference type="EMBL" id="RUO81463.1"/>
    </source>
</evidence>
<evidence type="ECO:0000256" key="1">
    <source>
        <dbReference type="SAM" id="MobiDB-lite"/>
    </source>
</evidence>
<feature type="signal peptide" evidence="2">
    <location>
        <begin position="1"/>
        <end position="18"/>
    </location>
</feature>
<protein>
    <recommendedName>
        <fullName evidence="5">Outer membrane protein assembly factor BamC</fullName>
    </recommendedName>
</protein>
<reference evidence="3 4" key="1">
    <citation type="journal article" date="2011" name="Front. Microbiol.">
        <title>Genomic signatures of strain selection and enhancement in Bacillus atrophaeus var. globigii, a historical biowarfare simulant.</title>
        <authorList>
            <person name="Gibbons H.S."/>
            <person name="Broomall S.M."/>
            <person name="McNew L.A."/>
            <person name="Daligault H."/>
            <person name="Chapman C."/>
            <person name="Bruce D."/>
            <person name="Karavis M."/>
            <person name="Krepps M."/>
            <person name="McGregor P.A."/>
            <person name="Hong C."/>
            <person name="Park K.H."/>
            <person name="Akmal A."/>
            <person name="Feldman A."/>
            <person name="Lin J.S."/>
            <person name="Chang W.E."/>
            <person name="Higgs B.W."/>
            <person name="Demirev P."/>
            <person name="Lindquist J."/>
            <person name="Liem A."/>
            <person name="Fochler E."/>
            <person name="Read T.D."/>
            <person name="Tapia R."/>
            <person name="Johnson S."/>
            <person name="Bishop-Lilly K.A."/>
            <person name="Detter C."/>
            <person name="Han C."/>
            <person name="Sozhamannan S."/>
            <person name="Rosenzweig C.N."/>
            <person name="Skowronski E.W."/>
        </authorList>
    </citation>
    <scope>NUCLEOTIDE SEQUENCE [LARGE SCALE GENOMIC DNA]</scope>
    <source>
        <strain evidence="3 4">CC-PW-9</strain>
    </source>
</reference>
<dbReference type="Proteomes" id="UP000287996">
    <property type="component" value="Unassembled WGS sequence"/>
</dbReference>